<evidence type="ECO:0000259" key="4">
    <source>
        <dbReference type="Pfam" id="PF01764"/>
    </source>
</evidence>
<dbReference type="Gene3D" id="3.40.50.1820">
    <property type="entry name" value="alpha/beta hydrolase"/>
    <property type="match status" value="1"/>
</dbReference>
<dbReference type="CDD" id="cd00519">
    <property type="entry name" value="Lipase_3"/>
    <property type="match status" value="1"/>
</dbReference>
<evidence type="ECO:0000313" key="5">
    <source>
        <dbReference type="EMBL" id="KAE8167726.1"/>
    </source>
</evidence>
<comment type="catalytic activity">
    <reaction evidence="2">
        <text>a diacylglycerol + H2O = a monoacylglycerol + a fatty acid + H(+)</text>
        <dbReference type="Rhea" id="RHEA:32731"/>
        <dbReference type="ChEBI" id="CHEBI:15377"/>
        <dbReference type="ChEBI" id="CHEBI:15378"/>
        <dbReference type="ChEBI" id="CHEBI:17408"/>
        <dbReference type="ChEBI" id="CHEBI:18035"/>
        <dbReference type="ChEBI" id="CHEBI:28868"/>
    </reaction>
</comment>
<evidence type="ECO:0000313" key="6">
    <source>
        <dbReference type="Proteomes" id="UP000326950"/>
    </source>
</evidence>
<dbReference type="Proteomes" id="UP000326950">
    <property type="component" value="Unassembled WGS sequence"/>
</dbReference>
<dbReference type="AlphaFoldDB" id="A0A5N6V9M8"/>
<gene>
    <name evidence="5" type="ORF">BDV40DRAFT_252575</name>
</gene>
<comment type="similarity">
    <text evidence="1">Belongs to the AB hydrolase superfamily. Lipase family. Class 3 subfamily.</text>
</comment>
<evidence type="ECO:0000256" key="3">
    <source>
        <dbReference type="ARBA" id="ARBA00048461"/>
    </source>
</evidence>
<dbReference type="GO" id="GO:0016787">
    <property type="term" value="F:hydrolase activity"/>
    <property type="evidence" value="ECO:0007669"/>
    <property type="project" value="UniProtKB-KW"/>
</dbReference>
<dbReference type="InterPro" id="IPR051218">
    <property type="entry name" value="Sec_MonoDiacylglyc_Lipase"/>
</dbReference>
<evidence type="ECO:0000256" key="2">
    <source>
        <dbReference type="ARBA" id="ARBA00047591"/>
    </source>
</evidence>
<protein>
    <submittedName>
        <fullName evidence="5">Alpha/Beta hydrolase protein</fullName>
    </submittedName>
</protein>
<dbReference type="Pfam" id="PF01764">
    <property type="entry name" value="Lipase_3"/>
    <property type="match status" value="1"/>
</dbReference>
<keyword evidence="6" id="KW-1185">Reference proteome</keyword>
<name>A0A5N6V9M8_ASPTM</name>
<dbReference type="EMBL" id="ML738588">
    <property type="protein sequence ID" value="KAE8167726.1"/>
    <property type="molecule type" value="Genomic_DNA"/>
</dbReference>
<dbReference type="PANTHER" id="PTHR45856:SF24">
    <property type="entry name" value="FUNGAL LIPASE-LIKE DOMAIN-CONTAINING PROTEIN"/>
    <property type="match status" value="1"/>
</dbReference>
<proteinExistence type="inferred from homology"/>
<keyword evidence="5" id="KW-0378">Hydrolase</keyword>
<dbReference type="PANTHER" id="PTHR45856">
    <property type="entry name" value="ALPHA/BETA-HYDROLASES SUPERFAMILY PROTEIN"/>
    <property type="match status" value="1"/>
</dbReference>
<dbReference type="GO" id="GO:0006629">
    <property type="term" value="P:lipid metabolic process"/>
    <property type="evidence" value="ECO:0007669"/>
    <property type="project" value="InterPro"/>
</dbReference>
<reference evidence="5 6" key="1">
    <citation type="submission" date="2019-04" db="EMBL/GenBank/DDBJ databases">
        <title>Friends and foes A comparative genomics study of 23 Aspergillus species from section Flavi.</title>
        <authorList>
            <consortium name="DOE Joint Genome Institute"/>
            <person name="Kjaerbolling I."/>
            <person name="Vesth T."/>
            <person name="Frisvad J.C."/>
            <person name="Nybo J.L."/>
            <person name="Theobald S."/>
            <person name="Kildgaard S."/>
            <person name="Isbrandt T."/>
            <person name="Kuo A."/>
            <person name="Sato A."/>
            <person name="Lyhne E.K."/>
            <person name="Kogle M.E."/>
            <person name="Wiebenga A."/>
            <person name="Kun R.S."/>
            <person name="Lubbers R.J."/>
            <person name="Makela M.R."/>
            <person name="Barry K."/>
            <person name="Chovatia M."/>
            <person name="Clum A."/>
            <person name="Daum C."/>
            <person name="Haridas S."/>
            <person name="He G."/>
            <person name="LaButti K."/>
            <person name="Lipzen A."/>
            <person name="Mondo S."/>
            <person name="Riley R."/>
            <person name="Salamov A."/>
            <person name="Simmons B.A."/>
            <person name="Magnuson J.K."/>
            <person name="Henrissat B."/>
            <person name="Mortensen U.H."/>
            <person name="Larsen T.O."/>
            <person name="Devries R.P."/>
            <person name="Grigoriev I.V."/>
            <person name="Machida M."/>
            <person name="Baker S.E."/>
            <person name="Andersen M.R."/>
        </authorList>
    </citation>
    <scope>NUCLEOTIDE SEQUENCE [LARGE SCALE GENOMIC DNA]</scope>
    <source>
        <strain evidence="5 6">CBS 117626</strain>
    </source>
</reference>
<sequence>MVSLRGLLKISQRHTRPTASALRASTVAPASGSPFINNSQGASAAVADLSDALGTVFDQIDLDGDLNSQISGLLERLDQEASQYGNSQLKDEQYSDWECSPEKAELASVAWHCAREVYETSSGLPNGPVRKGKWKLVPGDCVVPSTDGTIKAVSFNHVSTLEEGTENKDLPVLVVAIRGSASAVDHMVNANYEPRNADDFIDVSRLAPEQSTTLQAHSGFLNSARALDKAVSQRIQMYICENASNYSHVLFTGHSAGGAVASLLFLRYLAQERLYPETRFSCITFGAPPVVTVPLLERPMIGNSSGVCLNIINEFDPVTRADGSYKQCLMDLIHSIYKQRPALPRSEPSSTTVDSLLTDDSEGFSKGKDWSVLPSCYSHVGPRIVLLLRLKTSLKESSLRLRAVEVPRADFDRLLFCRVAVHRRVCYGERVELITEGEFNGRTSWYDTKYQ</sequence>
<evidence type="ECO:0000256" key="1">
    <source>
        <dbReference type="ARBA" id="ARBA00043996"/>
    </source>
</evidence>
<organism evidence="5 6">
    <name type="scientific">Aspergillus tamarii</name>
    <dbReference type="NCBI Taxonomy" id="41984"/>
    <lineage>
        <taxon>Eukaryota</taxon>
        <taxon>Fungi</taxon>
        <taxon>Dikarya</taxon>
        <taxon>Ascomycota</taxon>
        <taxon>Pezizomycotina</taxon>
        <taxon>Eurotiomycetes</taxon>
        <taxon>Eurotiomycetidae</taxon>
        <taxon>Eurotiales</taxon>
        <taxon>Aspergillaceae</taxon>
        <taxon>Aspergillus</taxon>
        <taxon>Aspergillus subgen. Circumdati</taxon>
    </lineage>
</organism>
<accession>A0A5N6V9M8</accession>
<dbReference type="OrthoDB" id="438440at2759"/>
<dbReference type="SUPFAM" id="SSF53474">
    <property type="entry name" value="alpha/beta-Hydrolases"/>
    <property type="match status" value="1"/>
</dbReference>
<dbReference type="InterPro" id="IPR002921">
    <property type="entry name" value="Fungal_lipase-type"/>
</dbReference>
<dbReference type="InterPro" id="IPR029058">
    <property type="entry name" value="AB_hydrolase_fold"/>
</dbReference>
<comment type="catalytic activity">
    <reaction evidence="3">
        <text>a monoacylglycerol + H2O = glycerol + a fatty acid + H(+)</text>
        <dbReference type="Rhea" id="RHEA:15245"/>
        <dbReference type="ChEBI" id="CHEBI:15377"/>
        <dbReference type="ChEBI" id="CHEBI:15378"/>
        <dbReference type="ChEBI" id="CHEBI:17408"/>
        <dbReference type="ChEBI" id="CHEBI:17754"/>
        <dbReference type="ChEBI" id="CHEBI:28868"/>
    </reaction>
</comment>
<feature type="domain" description="Fungal lipase-type" evidence="4">
    <location>
        <begin position="174"/>
        <end position="321"/>
    </location>
</feature>